<dbReference type="Gene3D" id="2.120.10.80">
    <property type="entry name" value="Kelch-type beta propeller"/>
    <property type="match status" value="2"/>
</dbReference>
<keyword evidence="1" id="KW-0880">Kelch repeat</keyword>
<dbReference type="PANTHER" id="PTHR46093:SF18">
    <property type="entry name" value="FIBRONECTIN TYPE-III DOMAIN-CONTAINING PROTEIN"/>
    <property type="match status" value="1"/>
</dbReference>
<evidence type="ECO:0000313" key="4">
    <source>
        <dbReference type="EMBL" id="KAJ4458165.1"/>
    </source>
</evidence>
<proteinExistence type="predicted"/>
<feature type="compositionally biased region" description="Low complexity" evidence="3">
    <location>
        <begin position="402"/>
        <end position="443"/>
    </location>
</feature>
<keyword evidence="2" id="KW-0677">Repeat</keyword>
<dbReference type="EMBL" id="JAPMOS010000033">
    <property type="protein sequence ID" value="KAJ4458165.1"/>
    <property type="molecule type" value="Genomic_DNA"/>
</dbReference>
<organism evidence="4 5">
    <name type="scientific">Paratrimastix pyriformis</name>
    <dbReference type="NCBI Taxonomy" id="342808"/>
    <lineage>
        <taxon>Eukaryota</taxon>
        <taxon>Metamonada</taxon>
        <taxon>Preaxostyla</taxon>
        <taxon>Paratrimastigidae</taxon>
        <taxon>Paratrimastix</taxon>
    </lineage>
</organism>
<evidence type="ECO:0000256" key="3">
    <source>
        <dbReference type="SAM" id="MobiDB-lite"/>
    </source>
</evidence>
<dbReference type="Pfam" id="PF24681">
    <property type="entry name" value="Kelch_KLHDC2_KLHL20_DRC7"/>
    <property type="match status" value="1"/>
</dbReference>
<protein>
    <submittedName>
        <fullName evidence="4">Uncharacterized protein</fullName>
    </submittedName>
</protein>
<evidence type="ECO:0000256" key="2">
    <source>
        <dbReference type="ARBA" id="ARBA00022737"/>
    </source>
</evidence>
<feature type="compositionally biased region" description="Acidic residues" evidence="3">
    <location>
        <begin position="554"/>
        <end position="564"/>
    </location>
</feature>
<feature type="compositionally biased region" description="Low complexity" evidence="3">
    <location>
        <begin position="544"/>
        <end position="553"/>
    </location>
</feature>
<accession>A0ABQ8UL07</accession>
<comment type="caution">
    <text evidence="4">The sequence shown here is derived from an EMBL/GenBank/DDBJ whole genome shotgun (WGS) entry which is preliminary data.</text>
</comment>
<dbReference type="PANTHER" id="PTHR46093">
    <property type="entry name" value="ACYL-COA-BINDING DOMAIN-CONTAINING PROTEIN 5"/>
    <property type="match status" value="1"/>
</dbReference>
<feature type="compositionally biased region" description="Low complexity" evidence="3">
    <location>
        <begin position="450"/>
        <end position="471"/>
    </location>
</feature>
<dbReference type="InterPro" id="IPR015915">
    <property type="entry name" value="Kelch-typ_b-propeller"/>
</dbReference>
<gene>
    <name evidence="4" type="ORF">PAPYR_6122</name>
</gene>
<evidence type="ECO:0000313" key="5">
    <source>
        <dbReference type="Proteomes" id="UP001141327"/>
    </source>
</evidence>
<dbReference type="SUPFAM" id="SSF117281">
    <property type="entry name" value="Kelch motif"/>
    <property type="match status" value="1"/>
</dbReference>
<reference evidence="4" key="1">
    <citation type="journal article" date="2022" name="bioRxiv">
        <title>Genomics of Preaxostyla Flagellates Illuminates Evolutionary Transitions and the Path Towards Mitochondrial Loss.</title>
        <authorList>
            <person name="Novak L.V.F."/>
            <person name="Treitli S.C."/>
            <person name="Pyrih J."/>
            <person name="Halakuc P."/>
            <person name="Pipaliya S.V."/>
            <person name="Vacek V."/>
            <person name="Brzon O."/>
            <person name="Soukal P."/>
            <person name="Eme L."/>
            <person name="Dacks J.B."/>
            <person name="Karnkowska A."/>
            <person name="Elias M."/>
            <person name="Hampl V."/>
        </authorList>
    </citation>
    <scope>NUCLEOTIDE SEQUENCE</scope>
    <source>
        <strain evidence="4">RCP-MX</strain>
    </source>
</reference>
<feature type="compositionally biased region" description="Low complexity" evidence="3">
    <location>
        <begin position="369"/>
        <end position="381"/>
    </location>
</feature>
<keyword evidence="5" id="KW-1185">Reference proteome</keyword>
<evidence type="ECO:0000256" key="1">
    <source>
        <dbReference type="ARBA" id="ARBA00022441"/>
    </source>
</evidence>
<feature type="region of interest" description="Disordered" evidence="3">
    <location>
        <begin position="358"/>
        <end position="564"/>
    </location>
</feature>
<dbReference type="Proteomes" id="UP001141327">
    <property type="component" value="Unassembled WGS sequence"/>
</dbReference>
<name>A0ABQ8UL07_9EUKA</name>
<sequence>MSDPAGTPDAPRLDCWENVPLPPSVAPRFAHCLVRSSRAEFLSVCGYTPGKGLLSDISTYNIETGTWVDKCIVCAGPDGSPQWLADAAPAARRPMLCDSPTDESGGLNDMQRLALAEGKWAEQRLPGGVPAPRPTTRRTFMFAWGDSLYIYDQRSPNFLSRFQLPPTGPPAWKQRVVTTGAVTPQPRDFGCCCVAGGVLYVFGGMAERSRRCLGDLFALDLATLRWEELPPAAGLPPTPRFDAAMGAAGSDDLYVFGGCDDRDMFFGDLYRFHVPRRVWMPVAVCPPAPVAIASPASPGHHPGTVAPGPCPQPRAQAGCVIFPRPSWHELYIFGGHLGERHPLGDMYRIRVRPTPISEAQTARIKAETPQPQALAMAAPASRSPPPGAKKPTTHRSPGGPGSATASVRSSAASIASTTSAASAATRAGHPAAHSSPATAARVASKPVGSATAARPAAKTASAAPKSPAARPGQPPRSPTAAPQGRHTSPGLEGWPAQQGSPQAPPLPVGAGTGVIPVGTGAGGDGDSDYGADAFEPTTARSHRLAASPAAAPAESDEYGDDFEK</sequence>